<dbReference type="Pfam" id="PF03594">
    <property type="entry name" value="BenE"/>
    <property type="match status" value="1"/>
</dbReference>
<keyword evidence="1" id="KW-0472">Membrane</keyword>
<dbReference type="PANTHER" id="PTHR30199">
    <property type="entry name" value="MFS FAMILY TRANSPORTER, PREDICTED SUBSTRATE BENZOATE"/>
    <property type="match status" value="1"/>
</dbReference>
<evidence type="ECO:0000256" key="1">
    <source>
        <dbReference type="SAM" id="Phobius"/>
    </source>
</evidence>
<feature type="transmembrane region" description="Helical" evidence="1">
    <location>
        <begin position="304"/>
        <end position="328"/>
    </location>
</feature>
<dbReference type="NCBIfam" id="TIGR00843">
    <property type="entry name" value="benE"/>
    <property type="match status" value="1"/>
</dbReference>
<feature type="transmembrane region" description="Helical" evidence="1">
    <location>
        <begin position="86"/>
        <end position="104"/>
    </location>
</feature>
<dbReference type="AlphaFoldDB" id="A0A078MTJ8"/>
<keyword evidence="1" id="KW-0812">Transmembrane</keyword>
<dbReference type="InterPro" id="IPR004711">
    <property type="entry name" value="Benzoate_Transporter"/>
</dbReference>
<feature type="transmembrane region" description="Helical" evidence="1">
    <location>
        <begin position="221"/>
        <end position="240"/>
    </location>
</feature>
<sequence length="410" mass="40774">MQPPQNLADPSPTRRRIRFADVSLSAVTAGLVAVAVSYAGPLLVVLGAADAAGLSGEQTTSWVWAISVGSGTVCLVLSLLTRMPVVVAWSVPGAALLITALGDYSYAEAVGAYIGAGVLGMVLGATGWFGKLMALIPRPILSAVLAGVLLPFVLEAAGAVVAAPLVAGALVATYLVARRAAPKYAVLLALLAGVAIAAVTGQMTPIPLVLDLSPVHWTTPVFTVQAFLGIAVPLLVVTMAGQNGPGLAMMQSSGYRPNDRLLLGASSAASVVFAPFGAHAINLAAITAGICSGREAHEDPARRYVAGVSCGAFFLLFGAMGGPIVALLGAVPGELITAAAGVALLGALQGAVSGTLAPNGGGHGAGGQAAPEAALITLAVTASGIAPFGIVAPVWGTAAGLFAYLLLRRR</sequence>
<feature type="transmembrane region" description="Helical" evidence="1">
    <location>
        <begin position="136"/>
        <end position="154"/>
    </location>
</feature>
<dbReference type="EMBL" id="LN483072">
    <property type="protein sequence ID" value="CEA09640.1"/>
    <property type="molecule type" value="Genomic_DNA"/>
</dbReference>
<dbReference type="PANTHER" id="PTHR30199:SF0">
    <property type="entry name" value="INNER MEMBRANE PROTEIN YDCO"/>
    <property type="match status" value="1"/>
</dbReference>
<feature type="transmembrane region" description="Helical" evidence="1">
    <location>
        <begin position="160"/>
        <end position="177"/>
    </location>
</feature>
<feature type="transmembrane region" description="Helical" evidence="1">
    <location>
        <begin position="261"/>
        <end position="284"/>
    </location>
</feature>
<dbReference type="GO" id="GO:0005886">
    <property type="term" value="C:plasma membrane"/>
    <property type="evidence" value="ECO:0007669"/>
    <property type="project" value="TreeGrafter"/>
</dbReference>
<reference evidence="2" key="1">
    <citation type="submission" date="2014-07" db="EMBL/GenBank/DDBJ databases">
        <authorList>
            <person name="Urmite Genomes Urmite Genomes"/>
        </authorList>
    </citation>
    <scope>NUCLEOTIDE SEQUENCE</scope>
    <source>
        <strain evidence="2">11W110_air</strain>
    </source>
</reference>
<dbReference type="GO" id="GO:0042925">
    <property type="term" value="F:benzoate transmembrane transporter activity"/>
    <property type="evidence" value="ECO:0007669"/>
    <property type="project" value="InterPro"/>
</dbReference>
<proteinExistence type="predicted"/>
<feature type="transmembrane region" description="Helical" evidence="1">
    <location>
        <begin position="24"/>
        <end position="49"/>
    </location>
</feature>
<name>A0A078MTJ8_9MICC</name>
<feature type="transmembrane region" description="Helical" evidence="1">
    <location>
        <begin position="110"/>
        <end position="129"/>
    </location>
</feature>
<accession>A0A078MTJ8</accession>
<feature type="transmembrane region" description="Helical" evidence="1">
    <location>
        <begin position="184"/>
        <end position="201"/>
    </location>
</feature>
<organism evidence="2">
    <name type="scientific">Arthrobacter saudimassiliensis</name>
    <dbReference type="NCBI Taxonomy" id="1461584"/>
    <lineage>
        <taxon>Bacteria</taxon>
        <taxon>Bacillati</taxon>
        <taxon>Actinomycetota</taxon>
        <taxon>Actinomycetes</taxon>
        <taxon>Micrococcales</taxon>
        <taxon>Micrococcaceae</taxon>
        <taxon>Arthrobacter</taxon>
    </lineage>
</organism>
<feature type="transmembrane region" description="Helical" evidence="1">
    <location>
        <begin position="61"/>
        <end position="79"/>
    </location>
</feature>
<feature type="transmembrane region" description="Helical" evidence="1">
    <location>
        <begin position="374"/>
        <end position="407"/>
    </location>
</feature>
<dbReference type="PATRIC" id="fig|1461584.3.peg.2988"/>
<keyword evidence="1" id="KW-1133">Transmembrane helix</keyword>
<evidence type="ECO:0000313" key="2">
    <source>
        <dbReference type="EMBL" id="CEA09640.1"/>
    </source>
</evidence>
<feature type="transmembrane region" description="Helical" evidence="1">
    <location>
        <begin position="335"/>
        <end position="354"/>
    </location>
</feature>
<protein>
    <submittedName>
        <fullName evidence="2">Inner membrane protein YdcO</fullName>
    </submittedName>
</protein>
<gene>
    <name evidence="2" type="primary">ydcO</name>
    <name evidence="2" type="ORF">BN1051_03012</name>
</gene>